<dbReference type="InterPro" id="IPR002108">
    <property type="entry name" value="ADF-H"/>
</dbReference>
<name>A0A0S4IWQ7_BODSA</name>
<evidence type="ECO:0000313" key="4">
    <source>
        <dbReference type="Proteomes" id="UP000051952"/>
    </source>
</evidence>
<dbReference type="Proteomes" id="UP000051952">
    <property type="component" value="Unassembled WGS sequence"/>
</dbReference>
<dbReference type="PANTHER" id="PTHR10829:SF25">
    <property type="entry name" value="DREBRIN-LIKE PROTEIN"/>
    <property type="match status" value="1"/>
</dbReference>
<dbReference type="EMBL" id="CYKH01000485">
    <property type="protein sequence ID" value="CUG00411.1"/>
    <property type="molecule type" value="Genomic_DNA"/>
</dbReference>
<dbReference type="GO" id="GO:0051015">
    <property type="term" value="F:actin filament binding"/>
    <property type="evidence" value="ECO:0007669"/>
    <property type="project" value="TreeGrafter"/>
</dbReference>
<dbReference type="VEuPathDB" id="TriTrypDB:BSAL_69110"/>
<dbReference type="GO" id="GO:0030864">
    <property type="term" value="C:cortical actin cytoskeleton"/>
    <property type="evidence" value="ECO:0007669"/>
    <property type="project" value="TreeGrafter"/>
</dbReference>
<dbReference type="PROSITE" id="PS51263">
    <property type="entry name" value="ADF_H"/>
    <property type="match status" value="2"/>
</dbReference>
<dbReference type="Gene3D" id="3.40.20.10">
    <property type="entry name" value="Severin"/>
    <property type="match status" value="2"/>
</dbReference>
<keyword evidence="4" id="KW-1185">Reference proteome</keyword>
<dbReference type="SMART" id="SM00102">
    <property type="entry name" value="ADF"/>
    <property type="match status" value="1"/>
</dbReference>
<dbReference type="AlphaFoldDB" id="A0A0S4IWQ7"/>
<gene>
    <name evidence="3" type="ORF">BSAL_69110</name>
</gene>
<reference evidence="4" key="1">
    <citation type="submission" date="2015-09" db="EMBL/GenBank/DDBJ databases">
        <authorList>
            <consortium name="Pathogen Informatics"/>
        </authorList>
    </citation>
    <scope>NUCLEOTIDE SEQUENCE [LARGE SCALE GENOMIC DNA]</scope>
    <source>
        <strain evidence="4">Lake Konstanz</strain>
    </source>
</reference>
<feature type="compositionally biased region" description="Low complexity" evidence="1">
    <location>
        <begin position="190"/>
        <end position="218"/>
    </location>
</feature>
<accession>A0A0S4IWQ7</accession>
<dbReference type="OrthoDB" id="20822at2759"/>
<sequence>MSADEVAQLWGNVLNTKNPLRWVISAVNDKNTGLDVVASGSTGLSGFLEALKDASGIIYAGFKVTGVDERGSVKSIRSQYVKVSMMTDDVPQLKRAKALQLKDAVDRAFSGASVVIDVSSADEIEKGDLERRLASAAGAHKPGRYDFEGLEDDLQTDGAASPKTAQSPREPALQAAPANTEPPKTDEAAAETAPAPAPASAPEAAAPDAAAAPAQEATAATSVAPAPVAAATTPAAATANALDNGPLTIDEAWSSVHDEKSPTNFLIVTFDGKDPKSAEIVAVGTGNFDHFKSLFVEDKPIYAGFRLRAVDDRGSVVSVRPKIVYVSMVGKDVKPVVRAQAGAVKPHFDNIFSGFHISLFVSHPSELTEEDLIGRLRRSGGAHQPTGYDFSGRKGQEV</sequence>
<evidence type="ECO:0000256" key="1">
    <source>
        <dbReference type="SAM" id="MobiDB-lite"/>
    </source>
</evidence>
<dbReference type="Pfam" id="PF00241">
    <property type="entry name" value="Cofilin_ADF"/>
    <property type="match status" value="2"/>
</dbReference>
<feature type="region of interest" description="Disordered" evidence="1">
    <location>
        <begin position="141"/>
        <end position="218"/>
    </location>
</feature>
<evidence type="ECO:0000313" key="3">
    <source>
        <dbReference type="EMBL" id="CUG00411.1"/>
    </source>
</evidence>
<dbReference type="GO" id="GO:0030833">
    <property type="term" value="P:regulation of actin filament polymerization"/>
    <property type="evidence" value="ECO:0007669"/>
    <property type="project" value="TreeGrafter"/>
</dbReference>
<feature type="domain" description="ADF-H" evidence="2">
    <location>
        <begin position="1"/>
        <end position="134"/>
    </location>
</feature>
<proteinExistence type="predicted"/>
<feature type="region of interest" description="Disordered" evidence="1">
    <location>
        <begin position="378"/>
        <end position="398"/>
    </location>
</feature>
<dbReference type="PANTHER" id="PTHR10829">
    <property type="entry name" value="CORTACTIN AND DREBRIN"/>
    <property type="match status" value="1"/>
</dbReference>
<dbReference type="InterPro" id="IPR029006">
    <property type="entry name" value="ADF-H/Gelsolin-like_dom_sf"/>
</dbReference>
<evidence type="ECO:0000259" key="2">
    <source>
        <dbReference type="PROSITE" id="PS51263"/>
    </source>
</evidence>
<protein>
    <recommendedName>
        <fullName evidence="2">ADF-H domain-containing protein</fullName>
    </recommendedName>
</protein>
<organism evidence="3 4">
    <name type="scientific">Bodo saltans</name>
    <name type="common">Flagellated protozoan</name>
    <dbReference type="NCBI Taxonomy" id="75058"/>
    <lineage>
        <taxon>Eukaryota</taxon>
        <taxon>Discoba</taxon>
        <taxon>Euglenozoa</taxon>
        <taxon>Kinetoplastea</taxon>
        <taxon>Metakinetoplastina</taxon>
        <taxon>Eubodonida</taxon>
        <taxon>Bodonidae</taxon>
        <taxon>Bodo</taxon>
    </lineage>
</organism>
<feature type="domain" description="ADF-H" evidence="2">
    <location>
        <begin position="239"/>
        <end position="377"/>
    </location>
</feature>
<dbReference type="GO" id="GO:0005884">
    <property type="term" value="C:actin filament"/>
    <property type="evidence" value="ECO:0007669"/>
    <property type="project" value="TreeGrafter"/>
</dbReference>
<dbReference type="SUPFAM" id="SSF55753">
    <property type="entry name" value="Actin depolymerizing proteins"/>
    <property type="match status" value="2"/>
</dbReference>